<protein>
    <submittedName>
        <fullName evidence="4">Protein no-on-transient A-like</fullName>
    </submittedName>
</protein>
<gene>
    <name evidence="4" type="primary">LOC125177958</name>
</gene>
<organism evidence="3 4">
    <name type="scientific">Hyalella azteca</name>
    <name type="common">Amphipod</name>
    <dbReference type="NCBI Taxonomy" id="294128"/>
    <lineage>
        <taxon>Eukaryota</taxon>
        <taxon>Metazoa</taxon>
        <taxon>Ecdysozoa</taxon>
        <taxon>Arthropoda</taxon>
        <taxon>Crustacea</taxon>
        <taxon>Multicrustacea</taxon>
        <taxon>Malacostraca</taxon>
        <taxon>Eumalacostraca</taxon>
        <taxon>Peracarida</taxon>
        <taxon>Amphipoda</taxon>
        <taxon>Senticaudata</taxon>
        <taxon>Talitrida</taxon>
        <taxon>Talitroidea</taxon>
        <taxon>Hyalellidae</taxon>
        <taxon>Hyalella</taxon>
    </lineage>
</organism>
<feature type="transmembrane region" description="Helical" evidence="2">
    <location>
        <begin position="78"/>
        <end position="101"/>
    </location>
</feature>
<evidence type="ECO:0000256" key="1">
    <source>
        <dbReference type="SAM" id="MobiDB-lite"/>
    </source>
</evidence>
<proteinExistence type="predicted"/>
<evidence type="ECO:0000313" key="4">
    <source>
        <dbReference type="RefSeq" id="XP_047736662.1"/>
    </source>
</evidence>
<feature type="compositionally biased region" description="Gly residues" evidence="1">
    <location>
        <begin position="9"/>
        <end position="35"/>
    </location>
</feature>
<name>A0A979FJD7_HYAAZ</name>
<feature type="compositionally biased region" description="Polar residues" evidence="1">
    <location>
        <begin position="56"/>
        <end position="67"/>
    </location>
</feature>
<dbReference type="KEGG" id="hazt:125177958"/>
<keyword evidence="2" id="KW-0472">Membrane</keyword>
<dbReference type="GeneID" id="125177958"/>
<reference evidence="4" key="1">
    <citation type="submission" date="2025-08" db="UniProtKB">
        <authorList>
            <consortium name="RefSeq"/>
        </authorList>
    </citation>
    <scope>IDENTIFICATION</scope>
    <source>
        <tissue evidence="4">Whole organism</tissue>
    </source>
</reference>
<keyword evidence="2" id="KW-0812">Transmembrane</keyword>
<keyword evidence="2" id="KW-1133">Transmembrane helix</keyword>
<feature type="compositionally biased region" description="Polar residues" evidence="1">
    <location>
        <begin position="39"/>
        <end position="48"/>
    </location>
</feature>
<evidence type="ECO:0000256" key="2">
    <source>
        <dbReference type="SAM" id="Phobius"/>
    </source>
</evidence>
<evidence type="ECO:0000313" key="3">
    <source>
        <dbReference type="Proteomes" id="UP000694843"/>
    </source>
</evidence>
<dbReference type="Proteomes" id="UP000694843">
    <property type="component" value="Unplaced"/>
</dbReference>
<sequence>MEDYSGAANRGGEGGDVGDGGGEGGGGAKFGGVDNGGASSNNPLNVQPPNAAWNEAHSSGRNQNPQNKMVFGMCRRRTCCLCISVFFIIATTVTGVTIKLINIYHITKAIQ</sequence>
<dbReference type="RefSeq" id="XP_047736662.1">
    <property type="nucleotide sequence ID" value="XM_047880706.1"/>
</dbReference>
<accession>A0A979FJD7</accession>
<feature type="region of interest" description="Disordered" evidence="1">
    <location>
        <begin position="1"/>
        <end position="67"/>
    </location>
</feature>
<keyword evidence="3" id="KW-1185">Reference proteome</keyword>
<dbReference type="AlphaFoldDB" id="A0A979FJD7"/>